<dbReference type="GO" id="GO:0019856">
    <property type="term" value="P:pyrimidine nucleobase biosynthetic process"/>
    <property type="evidence" value="ECO:0007669"/>
    <property type="project" value="TreeGrafter"/>
</dbReference>
<evidence type="ECO:0000313" key="16">
    <source>
        <dbReference type="Proteomes" id="UP000267535"/>
    </source>
</evidence>
<evidence type="ECO:0000256" key="8">
    <source>
        <dbReference type="ARBA" id="ARBA00022962"/>
    </source>
</evidence>
<feature type="binding site" evidence="12">
    <location>
        <begin position="186"/>
        <end position="191"/>
    </location>
    <ligand>
        <name>CTP</name>
        <dbReference type="ChEBI" id="CHEBI:37563"/>
        <note>allosteric inhibitor</note>
    </ligand>
</feature>
<dbReference type="NCBIfam" id="TIGR00337">
    <property type="entry name" value="PyrG"/>
    <property type="match status" value="1"/>
</dbReference>
<dbReference type="Pfam" id="PF06418">
    <property type="entry name" value="CTP_synth_N"/>
    <property type="match status" value="1"/>
</dbReference>
<keyword evidence="7 12" id="KW-0460">Magnesium</keyword>
<dbReference type="InterPro" id="IPR029062">
    <property type="entry name" value="Class_I_gatase-like"/>
</dbReference>
<evidence type="ECO:0000256" key="3">
    <source>
        <dbReference type="ARBA" id="ARBA00022598"/>
    </source>
</evidence>
<dbReference type="FunFam" id="3.40.50.880:FF:000002">
    <property type="entry name" value="CTP synthase"/>
    <property type="match status" value="1"/>
</dbReference>
<dbReference type="SUPFAM" id="SSF52317">
    <property type="entry name" value="Class I glutamine amidotransferase-like"/>
    <property type="match status" value="1"/>
</dbReference>
<keyword evidence="3 12" id="KW-0436">Ligase</keyword>
<evidence type="ECO:0000256" key="11">
    <source>
        <dbReference type="ARBA" id="ARBA00059148"/>
    </source>
</evidence>
<dbReference type="EC" id="6.3.4.2" evidence="12"/>
<keyword evidence="6 12" id="KW-0067">ATP-binding</keyword>
<evidence type="ECO:0000256" key="6">
    <source>
        <dbReference type="ARBA" id="ARBA00022840"/>
    </source>
</evidence>
<dbReference type="GO" id="GO:0005524">
    <property type="term" value="F:ATP binding"/>
    <property type="evidence" value="ECO:0007669"/>
    <property type="project" value="UniProtKB-KW"/>
</dbReference>
<evidence type="ECO:0000259" key="13">
    <source>
        <dbReference type="Pfam" id="PF00117"/>
    </source>
</evidence>
<evidence type="ECO:0000256" key="5">
    <source>
        <dbReference type="ARBA" id="ARBA00022741"/>
    </source>
</evidence>
<dbReference type="InterPro" id="IPR027417">
    <property type="entry name" value="P-loop_NTPase"/>
</dbReference>
<evidence type="ECO:0000256" key="7">
    <source>
        <dbReference type="ARBA" id="ARBA00022842"/>
    </source>
</evidence>
<feature type="binding site" evidence="12">
    <location>
        <position position="71"/>
    </location>
    <ligand>
        <name>Mg(2+)</name>
        <dbReference type="ChEBI" id="CHEBI:18420"/>
    </ligand>
</feature>
<feature type="binding site" evidence="12">
    <location>
        <position position="13"/>
    </location>
    <ligand>
        <name>UTP</name>
        <dbReference type="ChEBI" id="CHEBI:46398"/>
    </ligand>
</feature>
<evidence type="ECO:0000256" key="10">
    <source>
        <dbReference type="ARBA" id="ARBA00047781"/>
    </source>
</evidence>
<feature type="binding site" evidence="12">
    <location>
        <position position="71"/>
    </location>
    <ligand>
        <name>ATP</name>
        <dbReference type="ChEBI" id="CHEBI:30616"/>
    </ligand>
</feature>
<dbReference type="GO" id="GO:0042802">
    <property type="term" value="F:identical protein binding"/>
    <property type="evidence" value="ECO:0007669"/>
    <property type="project" value="TreeGrafter"/>
</dbReference>
<feature type="binding site" evidence="12">
    <location>
        <begin position="186"/>
        <end position="191"/>
    </location>
    <ligand>
        <name>UTP</name>
        <dbReference type="ChEBI" id="CHEBI:46398"/>
    </ligand>
</feature>
<comment type="miscellaneous">
    <text evidence="12">CTPSs have evolved a hybrid strategy for distinguishing between UTP and CTP. The overlapping regions of the product feedback inhibitory and substrate sites recognize a common feature in both compounds, the triphosphate moiety. To differentiate isosteric substrate and product pyrimidine rings, an additional pocket far from the expected kinase/ligase catalytic site, specifically recognizes the cytosine and ribose portions of the product inhibitor.</text>
</comment>
<dbReference type="GO" id="GO:0004359">
    <property type="term" value="F:glutaminase activity"/>
    <property type="evidence" value="ECO:0007669"/>
    <property type="project" value="RHEA"/>
</dbReference>
<comment type="catalytic activity">
    <reaction evidence="12">
        <text>L-glutamine + H2O = L-glutamate + NH4(+)</text>
        <dbReference type="Rhea" id="RHEA:15889"/>
        <dbReference type="ChEBI" id="CHEBI:15377"/>
        <dbReference type="ChEBI" id="CHEBI:28938"/>
        <dbReference type="ChEBI" id="CHEBI:29985"/>
        <dbReference type="ChEBI" id="CHEBI:58359"/>
    </reaction>
</comment>
<feature type="binding site" evidence="12">
    <location>
        <position position="139"/>
    </location>
    <ligand>
        <name>Mg(2+)</name>
        <dbReference type="ChEBI" id="CHEBI:18420"/>
    </ligand>
</feature>
<comment type="function">
    <text evidence="11 12">Catalyzes the ATP-dependent amination of UTP to CTP with either L-glutamine or ammonia as the source of nitrogen. Regulates intracellular CTP levels through interactions with the four ribonucleotide triphosphates.</text>
</comment>
<name>A0A3P1SND0_9GAMM</name>
<dbReference type="OrthoDB" id="9801107at2"/>
<dbReference type="NCBIfam" id="NF003792">
    <property type="entry name" value="PRK05380.1"/>
    <property type="match status" value="1"/>
</dbReference>
<dbReference type="Gene3D" id="3.40.50.300">
    <property type="entry name" value="P-loop containing nucleotide triphosphate hydrolases"/>
    <property type="match status" value="1"/>
</dbReference>
<feature type="binding site" evidence="12">
    <location>
        <position position="13"/>
    </location>
    <ligand>
        <name>CTP</name>
        <dbReference type="ChEBI" id="CHEBI:37563"/>
        <note>allosteric inhibitor</note>
    </ligand>
</feature>
<keyword evidence="16" id="KW-1185">Reference proteome</keyword>
<evidence type="ECO:0000256" key="4">
    <source>
        <dbReference type="ARBA" id="ARBA00022723"/>
    </source>
</evidence>
<proteinExistence type="inferred from homology"/>
<dbReference type="GO" id="GO:0003883">
    <property type="term" value="F:CTP synthase activity"/>
    <property type="evidence" value="ECO:0007669"/>
    <property type="project" value="UniProtKB-UniRule"/>
</dbReference>
<dbReference type="InterPro" id="IPR017926">
    <property type="entry name" value="GATASE"/>
</dbReference>
<dbReference type="GO" id="GO:0005829">
    <property type="term" value="C:cytosol"/>
    <property type="evidence" value="ECO:0007669"/>
    <property type="project" value="TreeGrafter"/>
</dbReference>
<feature type="binding site" evidence="12">
    <location>
        <position position="222"/>
    </location>
    <ligand>
        <name>UTP</name>
        <dbReference type="ChEBI" id="CHEBI:46398"/>
    </ligand>
</feature>
<dbReference type="InterPro" id="IPR004468">
    <property type="entry name" value="CTP_synthase"/>
</dbReference>
<comment type="pathway">
    <text evidence="1 12">Pyrimidine metabolism; CTP biosynthesis via de novo pathway; CTP from UDP: step 2/2.</text>
</comment>
<feature type="binding site" evidence="12">
    <location>
        <position position="240"/>
    </location>
    <ligand>
        <name>ATP</name>
        <dbReference type="ChEBI" id="CHEBI:30616"/>
    </ligand>
</feature>
<comment type="similarity">
    <text evidence="2 12">Belongs to the CTP synthase family.</text>
</comment>
<evidence type="ECO:0000313" key="15">
    <source>
        <dbReference type="EMBL" id="RRC98656.1"/>
    </source>
</evidence>
<dbReference type="InterPro" id="IPR033828">
    <property type="entry name" value="GATase1_CTP_Synthase"/>
</dbReference>
<keyword evidence="4 12" id="KW-0479">Metal-binding</keyword>
<dbReference type="FunFam" id="3.40.50.300:FF:000009">
    <property type="entry name" value="CTP synthase"/>
    <property type="match status" value="1"/>
</dbReference>
<dbReference type="PANTHER" id="PTHR11550:SF0">
    <property type="entry name" value="CTP SYNTHASE-RELATED"/>
    <property type="match status" value="1"/>
</dbReference>
<dbReference type="Proteomes" id="UP000267535">
    <property type="component" value="Unassembled WGS sequence"/>
</dbReference>
<keyword evidence="5 12" id="KW-0547">Nucleotide-binding</keyword>
<dbReference type="Gene3D" id="3.40.50.880">
    <property type="match status" value="1"/>
</dbReference>
<dbReference type="GO" id="GO:0046872">
    <property type="term" value="F:metal ion binding"/>
    <property type="evidence" value="ECO:0007669"/>
    <property type="project" value="UniProtKB-KW"/>
</dbReference>
<dbReference type="CDD" id="cd03113">
    <property type="entry name" value="CTPS_N"/>
    <property type="match status" value="1"/>
</dbReference>
<dbReference type="RefSeq" id="WP_124926717.1">
    <property type="nucleotide sequence ID" value="NZ_BMOH01000002.1"/>
</dbReference>
<evidence type="ECO:0000256" key="1">
    <source>
        <dbReference type="ARBA" id="ARBA00005171"/>
    </source>
</evidence>
<feature type="region of interest" description="Amidoligase domain" evidence="12">
    <location>
        <begin position="1"/>
        <end position="265"/>
    </location>
</feature>
<comment type="caution">
    <text evidence="15">The sequence shown here is derived from an EMBL/GenBank/DDBJ whole genome shotgun (WGS) entry which is preliminary data.</text>
</comment>
<evidence type="ECO:0000256" key="2">
    <source>
        <dbReference type="ARBA" id="ARBA00007533"/>
    </source>
</evidence>
<dbReference type="CDD" id="cd01746">
    <property type="entry name" value="GATase1_CTP_Synthase"/>
    <property type="match status" value="1"/>
</dbReference>
<feature type="active site" evidence="12">
    <location>
        <position position="516"/>
    </location>
</feature>
<feature type="domain" description="Glutamine amidotransferase" evidence="13">
    <location>
        <begin position="300"/>
        <end position="533"/>
    </location>
</feature>
<feature type="binding site" evidence="12">
    <location>
        <begin position="146"/>
        <end position="148"/>
    </location>
    <ligand>
        <name>CTP</name>
        <dbReference type="ChEBI" id="CHEBI:37563"/>
        <note>allosteric inhibitor</note>
    </ligand>
</feature>
<dbReference type="SUPFAM" id="SSF52540">
    <property type="entry name" value="P-loop containing nucleoside triphosphate hydrolases"/>
    <property type="match status" value="1"/>
</dbReference>
<feature type="binding site" evidence="12">
    <location>
        <position position="469"/>
    </location>
    <ligand>
        <name>L-glutamine</name>
        <dbReference type="ChEBI" id="CHEBI:58359"/>
    </ligand>
</feature>
<accession>A0A3P1SND0</accession>
<reference evidence="15 16" key="1">
    <citation type="submission" date="2018-11" db="EMBL/GenBank/DDBJ databases">
        <title>The draft genome sequence of Amphritea balenae JAMM 1525T.</title>
        <authorList>
            <person name="Fang Z."/>
            <person name="Zhang Y."/>
            <person name="Han X."/>
        </authorList>
    </citation>
    <scope>NUCLEOTIDE SEQUENCE [LARGE SCALE GENOMIC DNA]</scope>
    <source>
        <strain evidence="15 16">JAMM 1525</strain>
    </source>
</reference>
<gene>
    <name evidence="12" type="primary">pyrG</name>
    <name evidence="15" type="ORF">EHS89_13675</name>
</gene>
<comment type="catalytic activity">
    <reaction evidence="10 12">
        <text>UTP + L-glutamine + ATP + H2O = CTP + L-glutamate + ADP + phosphate + 2 H(+)</text>
        <dbReference type="Rhea" id="RHEA:26426"/>
        <dbReference type="ChEBI" id="CHEBI:15377"/>
        <dbReference type="ChEBI" id="CHEBI:15378"/>
        <dbReference type="ChEBI" id="CHEBI:29985"/>
        <dbReference type="ChEBI" id="CHEBI:30616"/>
        <dbReference type="ChEBI" id="CHEBI:37563"/>
        <dbReference type="ChEBI" id="CHEBI:43474"/>
        <dbReference type="ChEBI" id="CHEBI:46398"/>
        <dbReference type="ChEBI" id="CHEBI:58359"/>
        <dbReference type="ChEBI" id="CHEBI:456216"/>
        <dbReference type="EC" id="6.3.4.2"/>
    </reaction>
</comment>
<sequence>MTRYIFVTGGVVSSLGKGIASASLAAILEARGLKVTMLKLDPYINVDPGTMSPIQHGEVFVTEDGAETDLDLGHYERFIRTTMNKRNNFTAGRVYQHVLRKERRGDYLGGTVQVIPHITDEIKRRVIEGAGDADIALVEIGGTVGDIESLPFMEAVRQLKVEMGFSRAMFMHLTLVPYIATAGELKTKPSQHSVKELRSIGIQPDILVCRSEVAIPSSSRRKLSLFTNVEERAVISLPDADSIYKIPRMLSEQKLDQIVCERFNLDCHPADLTEWDRVADAKLNPHREVTIAMVGKYMELLDAYKSLIEAISHAGIELRTKVNIKYIDSEHVERDGVELLKDVSAILVPGGFGERGVEGKIAAVKYARENKVPYLGICLGMQVAVIEYARHVAGIEDAISTEFDADAASPLIGLITEWMTEEGAKEIRGHADDLGGTMRLGAQVCHLKEGTTAHKAYGATEVSERHRHRYEVNNNYVPQLEKAGLIVSGRSVDGELVEVVEVPDHPWFVACQFHPEFTSTPRDGHGLFRGFIEAALTQADLEK</sequence>
<feature type="binding site" evidence="12">
    <location>
        <position position="351"/>
    </location>
    <ligand>
        <name>L-glutamine</name>
        <dbReference type="ChEBI" id="CHEBI:58359"/>
    </ligand>
</feature>
<dbReference type="Pfam" id="PF00117">
    <property type="entry name" value="GATase"/>
    <property type="match status" value="1"/>
</dbReference>
<evidence type="ECO:0000256" key="9">
    <source>
        <dbReference type="ARBA" id="ARBA00022975"/>
    </source>
</evidence>
<comment type="caution">
    <text evidence="12">Lacks conserved residue(s) required for the propagation of feature annotation.</text>
</comment>
<protein>
    <recommendedName>
        <fullName evidence="12">CTP synthase</fullName>
        <ecNumber evidence="12">6.3.4.2</ecNumber>
    </recommendedName>
    <alternativeName>
        <fullName evidence="12">Cytidine 5'-triphosphate synthase</fullName>
    </alternativeName>
    <alternativeName>
        <fullName evidence="12">Cytidine triphosphate synthetase</fullName>
        <shortName evidence="12">CTP synthetase</shortName>
        <shortName evidence="12">CTPS</shortName>
    </alternativeName>
    <alternativeName>
        <fullName evidence="12">UTP--ammonia ligase</fullName>
    </alternativeName>
</protein>
<dbReference type="UniPathway" id="UPA00159">
    <property type="reaction ID" value="UER00277"/>
</dbReference>
<dbReference type="InterPro" id="IPR017456">
    <property type="entry name" value="CTP_synthase_N"/>
</dbReference>
<comment type="activity regulation">
    <text evidence="12">Allosterically activated by GTP, when glutamine is the substrate; GTP has no effect on the reaction when ammonia is the substrate. The allosteric effector GTP functions by stabilizing the protein conformation that binds the tetrahedral intermediate(s) formed during glutamine hydrolysis. Inhibited by the product CTP, via allosteric rather than competitive inhibition.</text>
</comment>
<organism evidence="15 16">
    <name type="scientific">Amphritea balenae</name>
    <dbReference type="NCBI Taxonomy" id="452629"/>
    <lineage>
        <taxon>Bacteria</taxon>
        <taxon>Pseudomonadati</taxon>
        <taxon>Pseudomonadota</taxon>
        <taxon>Gammaproteobacteria</taxon>
        <taxon>Oceanospirillales</taxon>
        <taxon>Oceanospirillaceae</taxon>
        <taxon>Amphritea</taxon>
    </lineage>
</organism>
<dbReference type="PROSITE" id="PS51273">
    <property type="entry name" value="GATASE_TYPE_1"/>
    <property type="match status" value="1"/>
</dbReference>
<comment type="subunit">
    <text evidence="12">Homotetramer.</text>
</comment>
<dbReference type="AlphaFoldDB" id="A0A3P1SND0"/>
<comment type="catalytic activity">
    <reaction evidence="12">
        <text>UTP + NH4(+) + ATP = CTP + ADP + phosphate + 2 H(+)</text>
        <dbReference type="Rhea" id="RHEA:16597"/>
        <dbReference type="ChEBI" id="CHEBI:15378"/>
        <dbReference type="ChEBI" id="CHEBI:28938"/>
        <dbReference type="ChEBI" id="CHEBI:30616"/>
        <dbReference type="ChEBI" id="CHEBI:37563"/>
        <dbReference type="ChEBI" id="CHEBI:43474"/>
        <dbReference type="ChEBI" id="CHEBI:46398"/>
        <dbReference type="ChEBI" id="CHEBI:456216"/>
    </reaction>
</comment>
<feature type="binding site" evidence="12">
    <location>
        <position position="222"/>
    </location>
    <ligand>
        <name>CTP</name>
        <dbReference type="ChEBI" id="CHEBI:37563"/>
        <note>allosteric inhibitor</note>
    </ligand>
</feature>
<feature type="active site" evidence="12">
    <location>
        <position position="514"/>
    </location>
</feature>
<feature type="active site" description="Nucleophile; for glutamine hydrolysis" evidence="12">
    <location>
        <position position="378"/>
    </location>
</feature>
<feature type="domain" description="CTP synthase N-terminal" evidence="14">
    <location>
        <begin position="3"/>
        <end position="265"/>
    </location>
</feature>
<feature type="binding site" evidence="12">
    <location>
        <begin position="379"/>
        <end position="382"/>
    </location>
    <ligand>
        <name>L-glutamine</name>
        <dbReference type="ChEBI" id="CHEBI:58359"/>
    </ligand>
</feature>
<keyword evidence="9 12" id="KW-0665">Pyrimidine biosynthesis</keyword>
<dbReference type="HAMAP" id="MF_01227">
    <property type="entry name" value="PyrG"/>
    <property type="match status" value="1"/>
</dbReference>
<dbReference type="PANTHER" id="PTHR11550">
    <property type="entry name" value="CTP SYNTHASE"/>
    <property type="match status" value="1"/>
</dbReference>
<keyword evidence="8 12" id="KW-0315">Glutamine amidotransferase</keyword>
<feature type="binding site" evidence="12">
    <location>
        <position position="402"/>
    </location>
    <ligand>
        <name>L-glutamine</name>
        <dbReference type="ChEBI" id="CHEBI:58359"/>
    </ligand>
</feature>
<feature type="binding site" evidence="12">
    <location>
        <begin position="14"/>
        <end position="19"/>
    </location>
    <ligand>
        <name>ATP</name>
        <dbReference type="ChEBI" id="CHEBI:30616"/>
    </ligand>
</feature>
<dbReference type="GO" id="GO:0097268">
    <property type="term" value="C:cytoophidium"/>
    <property type="evidence" value="ECO:0007669"/>
    <property type="project" value="UniProtKB-ARBA"/>
</dbReference>
<dbReference type="EMBL" id="RQXV01000007">
    <property type="protein sequence ID" value="RRC98656.1"/>
    <property type="molecule type" value="Genomic_DNA"/>
</dbReference>
<dbReference type="GO" id="GO:0044210">
    <property type="term" value="P:'de novo' CTP biosynthetic process"/>
    <property type="evidence" value="ECO:0007669"/>
    <property type="project" value="UniProtKB-UniRule"/>
</dbReference>
<evidence type="ECO:0000259" key="14">
    <source>
        <dbReference type="Pfam" id="PF06418"/>
    </source>
</evidence>
<evidence type="ECO:0000256" key="12">
    <source>
        <dbReference type="HAMAP-Rule" id="MF_01227"/>
    </source>
</evidence>